<evidence type="ECO:0000313" key="11">
    <source>
        <dbReference type="Proteomes" id="UP000009309"/>
    </source>
</evidence>
<dbReference type="AlphaFoldDB" id="I2GSB8"/>
<feature type="domain" description="SIS" evidence="9">
    <location>
        <begin position="68"/>
        <end position="211"/>
    </location>
</feature>
<reference evidence="10 11" key="1">
    <citation type="journal article" date="2012" name="J. Bacteriol.">
        <title>Genome Sequence of the Filamentous Bacterium Fibrisoma limi BUZ 3T.</title>
        <authorList>
            <person name="Filippini M."/>
            <person name="Qi W."/>
            <person name="Jaenicke S."/>
            <person name="Goesmann A."/>
            <person name="Smits T.H."/>
            <person name="Bagheri H.C."/>
        </authorList>
    </citation>
    <scope>NUCLEOTIDE SEQUENCE [LARGE SCALE GENOMIC DNA]</scope>
    <source>
        <strain evidence="11">BUZ 3T</strain>
    </source>
</reference>
<evidence type="ECO:0000256" key="2">
    <source>
        <dbReference type="ARBA" id="ARBA00022737"/>
    </source>
</evidence>
<accession>I2GSB8</accession>
<keyword evidence="3 7" id="KW-0129">CBS domain</keyword>
<dbReference type="Pfam" id="PF01380">
    <property type="entry name" value="SIS"/>
    <property type="match status" value="1"/>
</dbReference>
<organism evidence="10 11">
    <name type="scientific">Fibrisoma limi BUZ 3</name>
    <dbReference type="NCBI Taxonomy" id="1185876"/>
    <lineage>
        <taxon>Bacteria</taxon>
        <taxon>Pseudomonadati</taxon>
        <taxon>Bacteroidota</taxon>
        <taxon>Cytophagia</taxon>
        <taxon>Cytophagales</taxon>
        <taxon>Spirosomataceae</taxon>
        <taxon>Fibrisoma</taxon>
    </lineage>
</organism>
<evidence type="ECO:0000259" key="8">
    <source>
        <dbReference type="PROSITE" id="PS51371"/>
    </source>
</evidence>
<dbReference type="InterPro" id="IPR004800">
    <property type="entry name" value="KdsD/KpsF-type"/>
</dbReference>
<dbReference type="Pfam" id="PF00571">
    <property type="entry name" value="CBS"/>
    <property type="match status" value="2"/>
</dbReference>
<dbReference type="PIRSF" id="PIRSF004692">
    <property type="entry name" value="KdsD_KpsF"/>
    <property type="match status" value="1"/>
</dbReference>
<dbReference type="PANTHER" id="PTHR42745:SF1">
    <property type="entry name" value="ARABINOSE 5-PHOSPHATE ISOMERASE KDSD"/>
    <property type="match status" value="1"/>
</dbReference>
<dbReference type="Gene3D" id="3.40.50.10490">
    <property type="entry name" value="Glucose-6-phosphate isomerase like protein, domain 1"/>
    <property type="match status" value="1"/>
</dbReference>
<keyword evidence="5" id="KW-0862">Zinc</keyword>
<sequence>MYKSYFSLRLAVSLLYKVSEFTNKPFAIANPDLKVIKKPQTIARAVLLAEANAIRDAVDRLDHHFDAAVETILNAKGRLVVTGVGKSALIGQKIVATMNSTGTPSLFMHAADAIHGDLGMIQPDDVVLVISKSGNTAEIKVLLPLLKRTGVQLIALVCDVHSYLATHSDHVLHAFAACEADPMNLAPTTSTTVALAVGDALAVSLLEARGFTRQDFARYHPGGSLGKKLYLKVQDIYPNNQCPTVTLDMMVKDVVFEISAKRMGATAVVDDDGLLAGIVTDGDIRRMAYQYDSFMQLHARDVMTPTPVCVAPDDYAVAALQLMQERNIAQVIVADGRHVKGFVHLHDLLKEGLV</sequence>
<keyword evidence="2" id="KW-0677">Repeat</keyword>
<evidence type="ECO:0000259" key="9">
    <source>
        <dbReference type="PROSITE" id="PS51464"/>
    </source>
</evidence>
<name>I2GSB8_9BACT</name>
<dbReference type="GO" id="GO:0019146">
    <property type="term" value="F:arabinose-5-phosphate isomerase activity"/>
    <property type="evidence" value="ECO:0007669"/>
    <property type="project" value="UniProtKB-EC"/>
</dbReference>
<dbReference type="GO" id="GO:0097367">
    <property type="term" value="F:carbohydrate derivative binding"/>
    <property type="evidence" value="ECO:0007669"/>
    <property type="project" value="InterPro"/>
</dbReference>
<dbReference type="InterPro" id="IPR001347">
    <property type="entry name" value="SIS_dom"/>
</dbReference>
<dbReference type="InterPro" id="IPR050986">
    <property type="entry name" value="GutQ/KpsF_isomerases"/>
</dbReference>
<dbReference type="SUPFAM" id="SSF54631">
    <property type="entry name" value="CBS-domain pair"/>
    <property type="match status" value="1"/>
</dbReference>
<evidence type="ECO:0000313" key="10">
    <source>
        <dbReference type="EMBL" id="CCH56797.1"/>
    </source>
</evidence>
<evidence type="ECO:0000256" key="7">
    <source>
        <dbReference type="PROSITE-ProRule" id="PRU00703"/>
    </source>
</evidence>
<dbReference type="InterPro" id="IPR046342">
    <property type="entry name" value="CBS_dom_sf"/>
</dbReference>
<dbReference type="InterPro" id="IPR000644">
    <property type="entry name" value="CBS_dom"/>
</dbReference>
<dbReference type="eggNOG" id="COG0517">
    <property type="taxonomic scope" value="Bacteria"/>
</dbReference>
<evidence type="ECO:0000256" key="4">
    <source>
        <dbReference type="PIRNR" id="PIRNR004692"/>
    </source>
</evidence>
<feature type="site" description="Catalytically relevant" evidence="6">
    <location>
        <position position="138"/>
    </location>
</feature>
<dbReference type="SMART" id="SM00116">
    <property type="entry name" value="CBS"/>
    <property type="match status" value="2"/>
</dbReference>
<feature type="site" description="Catalytically relevant" evidence="6">
    <location>
        <position position="179"/>
    </location>
</feature>
<feature type="domain" description="CBS" evidence="8">
    <location>
        <begin position="303"/>
        <end position="354"/>
    </location>
</feature>
<protein>
    <submittedName>
        <fullName evidence="10">KpsF/GutQ family protein</fullName>
        <ecNumber evidence="10">5.3.1.13</ecNumber>
    </submittedName>
</protein>
<dbReference type="CDD" id="cd04604">
    <property type="entry name" value="CBS_pair_SIS_assoc"/>
    <property type="match status" value="1"/>
</dbReference>
<dbReference type="NCBIfam" id="TIGR00393">
    <property type="entry name" value="kpsF"/>
    <property type="match status" value="1"/>
</dbReference>
<comment type="caution">
    <text evidence="10">The sequence shown here is derived from an EMBL/GenBank/DDBJ whole genome shotgun (WGS) entry which is preliminary data.</text>
</comment>
<dbReference type="Gene3D" id="3.10.580.10">
    <property type="entry name" value="CBS-domain"/>
    <property type="match status" value="1"/>
</dbReference>
<dbReference type="PANTHER" id="PTHR42745">
    <property type="match status" value="1"/>
</dbReference>
<dbReference type="Proteomes" id="UP000009309">
    <property type="component" value="Unassembled WGS sequence"/>
</dbReference>
<feature type="domain" description="CBS" evidence="8">
    <location>
        <begin position="238"/>
        <end position="297"/>
    </location>
</feature>
<feature type="binding site" evidence="5">
    <location>
        <position position="109"/>
    </location>
    <ligand>
        <name>Zn(2+)</name>
        <dbReference type="ChEBI" id="CHEBI:29105"/>
    </ligand>
</feature>
<keyword evidence="5" id="KW-0479">Metal-binding</keyword>
<keyword evidence="10" id="KW-0413">Isomerase</keyword>
<evidence type="ECO:0000256" key="1">
    <source>
        <dbReference type="ARBA" id="ARBA00008165"/>
    </source>
</evidence>
<keyword evidence="11" id="KW-1185">Reference proteome</keyword>
<feature type="site" description="Catalytically relevant" evidence="6">
    <location>
        <position position="220"/>
    </location>
</feature>
<evidence type="ECO:0000256" key="6">
    <source>
        <dbReference type="PIRSR" id="PIRSR004692-3"/>
    </source>
</evidence>
<dbReference type="eggNOG" id="COG0794">
    <property type="taxonomic scope" value="Bacteria"/>
</dbReference>
<evidence type="ECO:0000256" key="5">
    <source>
        <dbReference type="PIRSR" id="PIRSR004692-2"/>
    </source>
</evidence>
<dbReference type="InterPro" id="IPR035474">
    <property type="entry name" value="SIS_Kpsf"/>
</dbReference>
<evidence type="ECO:0000256" key="3">
    <source>
        <dbReference type="ARBA" id="ARBA00023122"/>
    </source>
</evidence>
<dbReference type="EMBL" id="CAIT01000010">
    <property type="protein sequence ID" value="CCH56797.1"/>
    <property type="molecule type" value="Genomic_DNA"/>
</dbReference>
<gene>
    <name evidence="10" type="ORF">BN8_06183</name>
</gene>
<dbReference type="InterPro" id="IPR046348">
    <property type="entry name" value="SIS_dom_sf"/>
</dbReference>
<dbReference type="GO" id="GO:0046872">
    <property type="term" value="F:metal ion binding"/>
    <property type="evidence" value="ECO:0007669"/>
    <property type="project" value="UniProtKB-KW"/>
</dbReference>
<dbReference type="EC" id="5.3.1.13" evidence="10"/>
<dbReference type="PROSITE" id="PS51371">
    <property type="entry name" value="CBS"/>
    <property type="match status" value="2"/>
</dbReference>
<dbReference type="GO" id="GO:0005975">
    <property type="term" value="P:carbohydrate metabolic process"/>
    <property type="evidence" value="ECO:0007669"/>
    <property type="project" value="InterPro"/>
</dbReference>
<comment type="similarity">
    <text evidence="1 4">Belongs to the SIS family. GutQ/KpsF subfamily.</text>
</comment>
<dbReference type="FunFam" id="3.40.50.10490:FF:000011">
    <property type="entry name" value="Arabinose 5-phosphate isomerase"/>
    <property type="match status" value="1"/>
</dbReference>
<proteinExistence type="inferred from homology"/>
<dbReference type="SUPFAM" id="SSF53697">
    <property type="entry name" value="SIS domain"/>
    <property type="match status" value="1"/>
</dbReference>
<dbReference type="GO" id="GO:1901135">
    <property type="term" value="P:carbohydrate derivative metabolic process"/>
    <property type="evidence" value="ECO:0007669"/>
    <property type="project" value="InterPro"/>
</dbReference>
<dbReference type="CDD" id="cd05014">
    <property type="entry name" value="SIS_Kpsf"/>
    <property type="match status" value="1"/>
</dbReference>
<dbReference type="STRING" id="1185876.BN8_06183"/>
<dbReference type="PROSITE" id="PS51464">
    <property type="entry name" value="SIS"/>
    <property type="match status" value="1"/>
</dbReference>
<feature type="site" description="Catalytically relevant" evidence="6">
    <location>
        <position position="86"/>
    </location>
</feature>